<protein>
    <submittedName>
        <fullName evidence="1">Uncharacterized protein</fullName>
    </submittedName>
</protein>
<dbReference type="AlphaFoldDB" id="A0A5R8WMZ5"/>
<dbReference type="Proteomes" id="UP000305517">
    <property type="component" value="Unassembled WGS sequence"/>
</dbReference>
<dbReference type="OrthoDB" id="876033at2"/>
<evidence type="ECO:0000313" key="2">
    <source>
        <dbReference type="Proteomes" id="UP000305517"/>
    </source>
</evidence>
<accession>A0A5R8WMZ5</accession>
<evidence type="ECO:0000313" key="1">
    <source>
        <dbReference type="EMBL" id="TLM91084.1"/>
    </source>
</evidence>
<comment type="caution">
    <text evidence="1">The sequence shown here is derived from an EMBL/GenBank/DDBJ whole genome shotgun (WGS) entry which is preliminary data.</text>
</comment>
<dbReference type="RefSeq" id="WP_138079229.1">
    <property type="nucleotide sequence ID" value="NZ_VAJM01000008.1"/>
</dbReference>
<reference evidence="1 2" key="1">
    <citation type="submission" date="2019-05" db="EMBL/GenBank/DDBJ databases">
        <title>Hymenobacter edaphi sp. nov., isolated from abandoned arsenic-contaminated farmland soil.</title>
        <authorList>
            <person name="Nie L."/>
        </authorList>
    </citation>
    <scope>NUCLEOTIDE SEQUENCE [LARGE SCALE GENOMIC DNA]</scope>
    <source>
        <strain evidence="1 2">1-3-3-8</strain>
    </source>
</reference>
<name>A0A5R8WMZ5_9BACT</name>
<keyword evidence="2" id="KW-1185">Reference proteome</keyword>
<gene>
    <name evidence="1" type="ORF">FDY95_15925</name>
</gene>
<proteinExistence type="predicted"/>
<dbReference type="EMBL" id="VAJM01000008">
    <property type="protein sequence ID" value="TLM91084.1"/>
    <property type="molecule type" value="Genomic_DNA"/>
</dbReference>
<sequence length="266" mass="29142">MLFLAKSAGRGWPAGVGLLLGTGGAATAQTPPPATPVRHVVLADVTVRGQRPQAVGTYHGEYIRGVRPLTPGQRCVVWLASPDTSQRFDLRALTVPLHQRYTAGRLHISFYARGTGLELLGAPLSAPPVVVAPPDSIAKRRTQMRLDLRPAALQLPAAGVYVVLECLPTFPDETYLRRVAVPRRAKKDGSTIVKPYILTRRGTDTTTIWTSVDDFPKLRQSPAGYTASTWMRWGPTLPYRRESAQSFRGKAVQAFDTVLLLELQPR</sequence>
<organism evidence="1 2">
    <name type="scientific">Hymenobacter jeollabukensis</name>
    <dbReference type="NCBI Taxonomy" id="2025313"/>
    <lineage>
        <taxon>Bacteria</taxon>
        <taxon>Pseudomonadati</taxon>
        <taxon>Bacteroidota</taxon>
        <taxon>Cytophagia</taxon>
        <taxon>Cytophagales</taxon>
        <taxon>Hymenobacteraceae</taxon>
        <taxon>Hymenobacter</taxon>
    </lineage>
</organism>